<keyword evidence="2 4" id="KW-0479">Metal-binding</keyword>
<dbReference type="InterPro" id="IPR018506">
    <property type="entry name" value="Cyt_B5_heme-BS"/>
</dbReference>
<evidence type="ECO:0000256" key="1">
    <source>
        <dbReference type="ARBA" id="ARBA00022617"/>
    </source>
</evidence>
<dbReference type="PANTHER" id="PTHR16740">
    <property type="entry name" value="CYTOCHROME B5-RELATED PROTEIN-RELATED"/>
    <property type="match status" value="1"/>
</dbReference>
<accession>A0A5N5TG85</accession>
<keyword evidence="1 4" id="KW-0349">Heme</keyword>
<dbReference type="Gene3D" id="3.10.120.10">
    <property type="entry name" value="Cytochrome b5-like heme/steroid binding domain"/>
    <property type="match status" value="1"/>
</dbReference>
<evidence type="ECO:0000313" key="7">
    <source>
        <dbReference type="Proteomes" id="UP000326759"/>
    </source>
</evidence>
<dbReference type="PANTHER" id="PTHR16740:SF1">
    <property type="entry name" value="CYTOCHROME B5-RELATED PROTEIN-RELATED"/>
    <property type="match status" value="1"/>
</dbReference>
<evidence type="ECO:0000256" key="3">
    <source>
        <dbReference type="ARBA" id="ARBA00023004"/>
    </source>
</evidence>
<feature type="transmembrane region" description="Helical" evidence="4">
    <location>
        <begin position="298"/>
        <end position="320"/>
    </location>
</feature>
<evidence type="ECO:0000259" key="5">
    <source>
        <dbReference type="PROSITE" id="PS50255"/>
    </source>
</evidence>
<feature type="transmembrane region" description="Helical" evidence="4">
    <location>
        <begin position="254"/>
        <end position="274"/>
    </location>
</feature>
<reference evidence="6 7" key="1">
    <citation type="journal article" date="2019" name="PLoS Biol.">
        <title>Sex chromosomes control vertical transmission of feminizing Wolbachia symbionts in an isopod.</title>
        <authorList>
            <person name="Becking T."/>
            <person name="Chebbi M.A."/>
            <person name="Giraud I."/>
            <person name="Moumen B."/>
            <person name="Laverre T."/>
            <person name="Caubet Y."/>
            <person name="Peccoud J."/>
            <person name="Gilbert C."/>
            <person name="Cordaux R."/>
        </authorList>
    </citation>
    <scope>NUCLEOTIDE SEQUENCE [LARGE SCALE GENOMIC DNA]</scope>
    <source>
        <strain evidence="6">ANa2</strain>
        <tissue evidence="6">Whole body excluding digestive tract and cuticle</tissue>
    </source>
</reference>
<sequence length="399" mass="46651">MPPQTKDGYPSVTNNPAGVTVTSSIHVYPAKRDHILKTPEIWLRGKKEDDNVYPYWRIYDKLYDFSDFINTHPGGKFWLEETRGMDITESFESSHFSNLPEKMLQKYFIKNTNAPRTTSFTFNEDGFYKTLKRKAVKILKENGGTAPTNEMKFVLDSLVVAFFVFMFLAAIYSNYYFAVISGISLACAGTAAHNFFHLRDNWRMYAFDLGIMSSRDWRISHALSHHIFPNTIYDFEASGVEPLFQFFPSNKKSLLYFITLIPKIVIFMPIDFHLEFIKNIMLMFIGKRKIMFPDFFPIFQLIAMIWFVIHMIGNFIIHFFGLQAAHHHSHIFHEGDRYPNDKDWGLLQRRSIFPRSPFPNSRILRKSHITSLVSNLLPFEALPSTGCFPGYMQRIWDQF</sequence>
<organism evidence="6 7">
    <name type="scientific">Armadillidium nasatum</name>
    <dbReference type="NCBI Taxonomy" id="96803"/>
    <lineage>
        <taxon>Eukaryota</taxon>
        <taxon>Metazoa</taxon>
        <taxon>Ecdysozoa</taxon>
        <taxon>Arthropoda</taxon>
        <taxon>Crustacea</taxon>
        <taxon>Multicrustacea</taxon>
        <taxon>Malacostraca</taxon>
        <taxon>Eumalacostraca</taxon>
        <taxon>Peracarida</taxon>
        <taxon>Isopoda</taxon>
        <taxon>Oniscidea</taxon>
        <taxon>Crinocheta</taxon>
        <taxon>Armadillidiidae</taxon>
        <taxon>Armadillidium</taxon>
    </lineage>
</organism>
<dbReference type="AlphaFoldDB" id="A0A5N5TG85"/>
<comment type="caution">
    <text evidence="6">The sequence shown here is derived from an EMBL/GenBank/DDBJ whole genome shotgun (WGS) entry which is preliminary data.</text>
</comment>
<keyword evidence="4" id="KW-0472">Membrane</keyword>
<feature type="domain" description="Cytochrome b5 heme-binding" evidence="5">
    <location>
        <begin position="33"/>
        <end position="113"/>
    </location>
</feature>
<protein>
    <submittedName>
        <fullName evidence="6">Cytochrome b5-related protein</fullName>
    </submittedName>
</protein>
<dbReference type="InterPro" id="IPR001199">
    <property type="entry name" value="Cyt_B5-like_heme/steroid-bd"/>
</dbReference>
<evidence type="ECO:0000313" key="6">
    <source>
        <dbReference type="EMBL" id="KAB7505247.1"/>
    </source>
</evidence>
<dbReference type="GO" id="GO:0020037">
    <property type="term" value="F:heme binding"/>
    <property type="evidence" value="ECO:0007669"/>
    <property type="project" value="UniProtKB-UniRule"/>
</dbReference>
<dbReference type="Pfam" id="PF00173">
    <property type="entry name" value="Cyt-b5"/>
    <property type="match status" value="1"/>
</dbReference>
<comment type="similarity">
    <text evidence="4">Belongs to the cytochrome b5 family.</text>
</comment>
<dbReference type="OrthoDB" id="260519at2759"/>
<dbReference type="PROSITE" id="PS50255">
    <property type="entry name" value="CYTOCHROME_B5_2"/>
    <property type="match status" value="1"/>
</dbReference>
<dbReference type="InterPro" id="IPR053100">
    <property type="entry name" value="Cytochrome_b5-related"/>
</dbReference>
<keyword evidence="4" id="KW-0812">Transmembrane</keyword>
<feature type="transmembrane region" description="Helical" evidence="4">
    <location>
        <begin position="178"/>
        <end position="196"/>
    </location>
</feature>
<feature type="transmembrane region" description="Helical" evidence="4">
    <location>
        <begin position="153"/>
        <end position="172"/>
    </location>
</feature>
<dbReference type="Proteomes" id="UP000326759">
    <property type="component" value="Unassembled WGS sequence"/>
</dbReference>
<name>A0A5N5TG85_9CRUS</name>
<proteinExistence type="inferred from homology"/>
<dbReference type="PROSITE" id="PS00191">
    <property type="entry name" value="CYTOCHROME_B5_1"/>
    <property type="match status" value="1"/>
</dbReference>
<dbReference type="EMBL" id="SEYY01001534">
    <property type="protein sequence ID" value="KAB7505247.1"/>
    <property type="molecule type" value="Genomic_DNA"/>
</dbReference>
<keyword evidence="7" id="KW-1185">Reference proteome</keyword>
<keyword evidence="3 4" id="KW-0408">Iron</keyword>
<gene>
    <name evidence="6" type="primary">Cyt-b5-r_1</name>
    <name evidence="6" type="ORF">Anas_07631</name>
</gene>
<dbReference type="InterPro" id="IPR036400">
    <property type="entry name" value="Cyt_B5-like_heme/steroid_sf"/>
</dbReference>
<evidence type="ECO:0000256" key="4">
    <source>
        <dbReference type="RuleBase" id="RU362121"/>
    </source>
</evidence>
<dbReference type="SUPFAM" id="SSF55856">
    <property type="entry name" value="Cytochrome b5-like heme/steroid binding domain"/>
    <property type="match status" value="1"/>
</dbReference>
<dbReference type="GO" id="GO:0046872">
    <property type="term" value="F:metal ion binding"/>
    <property type="evidence" value="ECO:0007669"/>
    <property type="project" value="UniProtKB-UniRule"/>
</dbReference>
<comment type="caution">
    <text evidence="4">Lacks conserved residue(s) required for the propagation of feature annotation.</text>
</comment>
<keyword evidence="4" id="KW-1133">Transmembrane helix</keyword>
<evidence type="ECO:0000256" key="2">
    <source>
        <dbReference type="ARBA" id="ARBA00022723"/>
    </source>
</evidence>